<feature type="signal peptide" evidence="4">
    <location>
        <begin position="1"/>
        <end position="24"/>
    </location>
</feature>
<dbReference type="Pfam" id="PF13458">
    <property type="entry name" value="Peripla_BP_6"/>
    <property type="match status" value="1"/>
</dbReference>
<dbReference type="Gene3D" id="3.40.50.2300">
    <property type="match status" value="2"/>
</dbReference>
<protein>
    <submittedName>
        <fullName evidence="6">Leu/Ile/Val-binding protein</fullName>
    </submittedName>
</protein>
<dbReference type="SUPFAM" id="SSF53822">
    <property type="entry name" value="Periplasmic binding protein-like I"/>
    <property type="match status" value="1"/>
</dbReference>
<proteinExistence type="inferred from homology"/>
<evidence type="ECO:0000256" key="2">
    <source>
        <dbReference type="ARBA" id="ARBA00022729"/>
    </source>
</evidence>
<feature type="domain" description="Leucine-binding protein" evidence="5">
    <location>
        <begin position="31"/>
        <end position="373"/>
    </location>
</feature>
<comment type="similarity">
    <text evidence="1">Belongs to the leucine-binding protein family.</text>
</comment>
<dbReference type="InterPro" id="IPR028081">
    <property type="entry name" value="Leu-bd"/>
</dbReference>
<sequence length="380" mass="39784">MKIRTQILAATSGAAVMLGGVAQAEDYKAVILQSLTGGAAFIGKNVADGATLAAEQLNEEGFFGEGNKLVFSVEDDATDRTQTLSLITRLAADPDVLMIMGPTSGSVALAGANVANEREFPVMTTTNSMEVLENGPWSFIMTQPASVTMPFIADYTSETLGVETCAVIGVKDNEAYVALQRMYEDLITEAGVDIVSNDGVALADSDFSALATKVASANQDCVFVGTPAAQGANIILQLKQAGLDPSTAILGHNAFASPTFIEKGGAAVEGVYLIGAWVPGGGDDAFSQEFATSFEEKMGFPADEWNAMGYSGMQVVAHAIRDAAEADNATREGVRDALGAQEDVPVVVGTHSYSFDEERVPYFGMKVLQVTDGEFAVAPE</sequence>
<dbReference type="PANTHER" id="PTHR30483:SF6">
    <property type="entry name" value="PERIPLASMIC BINDING PROTEIN OF ABC TRANSPORTER FOR NATURAL AMINO ACIDS"/>
    <property type="match status" value="1"/>
</dbReference>
<keyword evidence="3" id="KW-0029">Amino-acid transport</keyword>
<dbReference type="GO" id="GO:0006865">
    <property type="term" value="P:amino acid transport"/>
    <property type="evidence" value="ECO:0007669"/>
    <property type="project" value="UniProtKB-KW"/>
</dbReference>
<keyword evidence="3" id="KW-0813">Transport</keyword>
<accession>A0A2R8C0U7</accession>
<evidence type="ECO:0000256" key="1">
    <source>
        <dbReference type="ARBA" id="ARBA00010062"/>
    </source>
</evidence>
<evidence type="ECO:0000259" key="5">
    <source>
        <dbReference type="Pfam" id="PF13458"/>
    </source>
</evidence>
<dbReference type="EMBL" id="ONZF01000013">
    <property type="protein sequence ID" value="SPJ26057.1"/>
    <property type="molecule type" value="Genomic_DNA"/>
</dbReference>
<organism evidence="6 7">
    <name type="scientific">Palleronia abyssalis</name>
    <dbReference type="NCBI Taxonomy" id="1501240"/>
    <lineage>
        <taxon>Bacteria</taxon>
        <taxon>Pseudomonadati</taxon>
        <taxon>Pseudomonadota</taxon>
        <taxon>Alphaproteobacteria</taxon>
        <taxon>Rhodobacterales</taxon>
        <taxon>Roseobacteraceae</taxon>
        <taxon>Palleronia</taxon>
    </lineage>
</organism>
<keyword evidence="2 4" id="KW-0732">Signal</keyword>
<evidence type="ECO:0000313" key="6">
    <source>
        <dbReference type="EMBL" id="SPJ26057.1"/>
    </source>
</evidence>
<keyword evidence="7" id="KW-1185">Reference proteome</keyword>
<dbReference type="RefSeq" id="WP_181375879.1">
    <property type="nucleotide sequence ID" value="NZ_ONZF01000013.1"/>
</dbReference>
<gene>
    <name evidence="6" type="ORF">PAA8504_03913</name>
</gene>
<feature type="chain" id="PRO_5015363472" evidence="4">
    <location>
        <begin position="25"/>
        <end position="380"/>
    </location>
</feature>
<reference evidence="6 7" key="1">
    <citation type="submission" date="2018-03" db="EMBL/GenBank/DDBJ databases">
        <authorList>
            <person name="Keele B.F."/>
        </authorList>
    </citation>
    <scope>NUCLEOTIDE SEQUENCE [LARGE SCALE GENOMIC DNA]</scope>
    <source>
        <strain evidence="6 7">CECT 8504</strain>
    </source>
</reference>
<dbReference type="Proteomes" id="UP000244912">
    <property type="component" value="Unassembled WGS sequence"/>
</dbReference>
<dbReference type="PANTHER" id="PTHR30483">
    <property type="entry name" value="LEUCINE-SPECIFIC-BINDING PROTEIN"/>
    <property type="match status" value="1"/>
</dbReference>
<evidence type="ECO:0000313" key="7">
    <source>
        <dbReference type="Proteomes" id="UP000244912"/>
    </source>
</evidence>
<dbReference type="AlphaFoldDB" id="A0A2R8C0U7"/>
<dbReference type="InterPro" id="IPR028082">
    <property type="entry name" value="Peripla_BP_I"/>
</dbReference>
<dbReference type="InterPro" id="IPR051010">
    <property type="entry name" value="BCAA_transport"/>
</dbReference>
<name>A0A2R8C0U7_9RHOB</name>
<evidence type="ECO:0000256" key="4">
    <source>
        <dbReference type="SAM" id="SignalP"/>
    </source>
</evidence>
<evidence type="ECO:0000256" key="3">
    <source>
        <dbReference type="ARBA" id="ARBA00022970"/>
    </source>
</evidence>